<evidence type="ECO:0000313" key="3">
    <source>
        <dbReference type="Proteomes" id="UP001059597"/>
    </source>
</evidence>
<gene>
    <name evidence="2" type="ORF">HEK616_28190</name>
</gene>
<name>A0ABN6QT19_STRNI</name>
<protein>
    <submittedName>
        <fullName evidence="2">Uncharacterized protein</fullName>
    </submittedName>
</protein>
<feature type="region of interest" description="Disordered" evidence="1">
    <location>
        <begin position="81"/>
        <end position="110"/>
    </location>
</feature>
<dbReference type="Proteomes" id="UP001059597">
    <property type="component" value="Chromosome"/>
</dbReference>
<accession>A0ABN6QT19</accession>
<sequence>MWSGTHDDYWEQTARMIAEGLHRTRARERAKAVKYSREQVEQSRKIAHEVQAVELERLAALGQIPQAEYKARMVALAALAEDKEPGTGQENPYAGWTRHLTGPSGDEPVI</sequence>
<evidence type="ECO:0000313" key="2">
    <source>
        <dbReference type="EMBL" id="BDM69332.1"/>
    </source>
</evidence>
<dbReference type="EMBL" id="AP026073">
    <property type="protein sequence ID" value="BDM69332.1"/>
    <property type="molecule type" value="Genomic_DNA"/>
</dbReference>
<dbReference type="RefSeq" id="WP_261953249.1">
    <property type="nucleotide sequence ID" value="NZ_AP026073.1"/>
</dbReference>
<organism evidence="2 3">
    <name type="scientific">Streptomyces nigrescens</name>
    <dbReference type="NCBI Taxonomy" id="1920"/>
    <lineage>
        <taxon>Bacteria</taxon>
        <taxon>Bacillati</taxon>
        <taxon>Actinomycetota</taxon>
        <taxon>Actinomycetes</taxon>
        <taxon>Kitasatosporales</taxon>
        <taxon>Streptomycetaceae</taxon>
        <taxon>Streptomyces</taxon>
    </lineage>
</organism>
<reference evidence="2" key="1">
    <citation type="submission" date="2022-06" db="EMBL/GenBank/DDBJ databases">
        <title>Complete genome sequence of Streptomyces nigrescens HEK616.</title>
        <authorList>
            <person name="Asamizu S."/>
            <person name="Onaka H."/>
        </authorList>
    </citation>
    <scope>NUCLEOTIDE SEQUENCE</scope>
    <source>
        <strain evidence="2">HEK616</strain>
    </source>
</reference>
<evidence type="ECO:0000256" key="1">
    <source>
        <dbReference type="SAM" id="MobiDB-lite"/>
    </source>
</evidence>
<keyword evidence="3" id="KW-1185">Reference proteome</keyword>
<proteinExistence type="predicted"/>